<reference evidence="2" key="3">
    <citation type="submission" date="2021-05" db="UniProtKB">
        <authorList>
            <consortium name="EnsemblPlants"/>
        </authorList>
    </citation>
    <scope>IDENTIFICATION</scope>
    <source>
        <strain evidence="2">cv. B73</strain>
    </source>
</reference>
<protein>
    <submittedName>
        <fullName evidence="2">Uncharacterized protein</fullName>
    </submittedName>
</protein>
<dbReference type="RefSeq" id="XP_020398153.1">
    <property type="nucleotide sequence ID" value="XM_020542564.3"/>
</dbReference>
<reference evidence="3" key="1">
    <citation type="journal article" date="2009" name="Science">
        <title>The B73 maize genome: complexity, diversity, and dynamics.</title>
        <authorList>
            <person name="Schnable P.S."/>
            <person name="Ware D."/>
            <person name="Fulton R.S."/>
            <person name="Stein J.C."/>
            <person name="Wei F."/>
            <person name="Pasternak S."/>
            <person name="Liang C."/>
            <person name="Zhang J."/>
            <person name="Fulton L."/>
            <person name="Graves T.A."/>
            <person name="Minx P."/>
            <person name="Reily A.D."/>
            <person name="Courtney L."/>
            <person name="Kruchowski S.S."/>
            <person name="Tomlinson C."/>
            <person name="Strong C."/>
            <person name="Delehaunty K."/>
            <person name="Fronick C."/>
            <person name="Courtney B."/>
            <person name="Rock S.M."/>
            <person name="Belter E."/>
            <person name="Du F."/>
            <person name="Kim K."/>
            <person name="Abbott R.M."/>
            <person name="Cotton M."/>
            <person name="Levy A."/>
            <person name="Marchetto P."/>
            <person name="Ochoa K."/>
            <person name="Jackson S.M."/>
            <person name="Gillam B."/>
            <person name="Chen W."/>
            <person name="Yan L."/>
            <person name="Higginbotham J."/>
            <person name="Cardenas M."/>
            <person name="Waligorski J."/>
            <person name="Applebaum E."/>
            <person name="Phelps L."/>
            <person name="Falcone J."/>
            <person name="Kanchi K."/>
            <person name="Thane T."/>
            <person name="Scimone A."/>
            <person name="Thane N."/>
            <person name="Henke J."/>
            <person name="Wang T."/>
            <person name="Ruppert J."/>
            <person name="Shah N."/>
            <person name="Rotter K."/>
            <person name="Hodges J."/>
            <person name="Ingenthron E."/>
            <person name="Cordes M."/>
            <person name="Kohlberg S."/>
            <person name="Sgro J."/>
            <person name="Delgado B."/>
            <person name="Mead K."/>
            <person name="Chinwalla A."/>
            <person name="Leonard S."/>
            <person name="Crouse K."/>
            <person name="Collura K."/>
            <person name="Kudrna D."/>
            <person name="Currie J."/>
            <person name="He R."/>
            <person name="Angelova A."/>
            <person name="Rajasekar S."/>
            <person name="Mueller T."/>
            <person name="Lomeli R."/>
            <person name="Scara G."/>
            <person name="Ko A."/>
            <person name="Delaney K."/>
            <person name="Wissotski M."/>
            <person name="Lopez G."/>
            <person name="Campos D."/>
            <person name="Braidotti M."/>
            <person name="Ashley E."/>
            <person name="Golser W."/>
            <person name="Kim H."/>
            <person name="Lee S."/>
            <person name="Lin J."/>
            <person name="Dujmic Z."/>
            <person name="Kim W."/>
            <person name="Talag J."/>
            <person name="Zuccolo A."/>
            <person name="Fan C."/>
            <person name="Sebastian A."/>
            <person name="Kramer M."/>
            <person name="Spiegel L."/>
            <person name="Nascimento L."/>
            <person name="Zutavern T."/>
            <person name="Miller B."/>
            <person name="Ambroise C."/>
            <person name="Muller S."/>
            <person name="Spooner W."/>
            <person name="Narechania A."/>
            <person name="Ren L."/>
            <person name="Wei S."/>
            <person name="Kumari S."/>
            <person name="Faga B."/>
            <person name="Levy M.J."/>
            <person name="McMahan L."/>
            <person name="Van Buren P."/>
            <person name="Vaughn M.W."/>
            <person name="Ying K."/>
            <person name="Yeh C.-T."/>
            <person name="Emrich S.J."/>
            <person name="Jia Y."/>
            <person name="Kalyanaraman A."/>
            <person name="Hsia A.-P."/>
            <person name="Barbazuk W.B."/>
            <person name="Baucom R.S."/>
            <person name="Brutnell T.P."/>
            <person name="Carpita N.C."/>
            <person name="Chaparro C."/>
            <person name="Chia J.-M."/>
            <person name="Deragon J.-M."/>
            <person name="Estill J.C."/>
            <person name="Fu Y."/>
            <person name="Jeddeloh J.A."/>
            <person name="Han Y."/>
            <person name="Lee H."/>
            <person name="Li P."/>
            <person name="Lisch D.R."/>
            <person name="Liu S."/>
            <person name="Liu Z."/>
            <person name="Nagel D.H."/>
            <person name="McCann M.C."/>
            <person name="SanMiguel P."/>
            <person name="Myers A.M."/>
            <person name="Nettleton D."/>
            <person name="Nguyen J."/>
            <person name="Penning B.W."/>
            <person name="Ponnala L."/>
            <person name="Schneider K.L."/>
            <person name="Schwartz D.C."/>
            <person name="Sharma A."/>
            <person name="Soderlund C."/>
            <person name="Springer N.M."/>
            <person name="Sun Q."/>
            <person name="Wang H."/>
            <person name="Waterman M."/>
            <person name="Westerman R."/>
            <person name="Wolfgruber T.K."/>
            <person name="Yang L."/>
            <person name="Yu Y."/>
            <person name="Zhang L."/>
            <person name="Zhou S."/>
            <person name="Zhu Q."/>
            <person name="Bennetzen J.L."/>
            <person name="Dawe R.K."/>
            <person name="Jiang J."/>
            <person name="Jiang N."/>
            <person name="Presting G.G."/>
            <person name="Wessler S.R."/>
            <person name="Aluru S."/>
            <person name="Martienssen R.A."/>
            <person name="Clifton S.W."/>
            <person name="McCombie W.R."/>
            <person name="Wing R.A."/>
            <person name="Wilson R.K."/>
        </authorList>
    </citation>
    <scope>NUCLEOTIDE SEQUENCE [LARGE SCALE GENOMIC DNA]</scope>
    <source>
        <strain evidence="3">cv. B73</strain>
    </source>
</reference>
<dbReference type="Proteomes" id="UP000007305">
    <property type="component" value="Chromosome 8"/>
</dbReference>
<gene>
    <name evidence="2" type="primary">LOC103635545</name>
</gene>
<dbReference type="Gramene" id="Zm00001eb347040_T001">
    <property type="protein sequence ID" value="Zm00001eb347040_P001"/>
    <property type="gene ID" value="Zm00001eb347040"/>
</dbReference>
<organism evidence="2 3">
    <name type="scientific">Zea mays</name>
    <name type="common">Maize</name>
    <dbReference type="NCBI Taxonomy" id="4577"/>
    <lineage>
        <taxon>Eukaryota</taxon>
        <taxon>Viridiplantae</taxon>
        <taxon>Streptophyta</taxon>
        <taxon>Embryophyta</taxon>
        <taxon>Tracheophyta</taxon>
        <taxon>Spermatophyta</taxon>
        <taxon>Magnoliopsida</taxon>
        <taxon>Liliopsida</taxon>
        <taxon>Poales</taxon>
        <taxon>Poaceae</taxon>
        <taxon>PACMAD clade</taxon>
        <taxon>Panicoideae</taxon>
        <taxon>Andropogonodae</taxon>
        <taxon>Andropogoneae</taxon>
        <taxon>Tripsacinae</taxon>
        <taxon>Zea</taxon>
    </lineage>
</organism>
<feature type="region of interest" description="Disordered" evidence="1">
    <location>
        <begin position="26"/>
        <end position="54"/>
    </location>
</feature>
<evidence type="ECO:0000256" key="1">
    <source>
        <dbReference type="SAM" id="MobiDB-lite"/>
    </source>
</evidence>
<accession>A0A804QM52</accession>
<dbReference type="GeneID" id="103635545"/>
<evidence type="ECO:0000313" key="3">
    <source>
        <dbReference type="Proteomes" id="UP000007305"/>
    </source>
</evidence>
<dbReference type="AlphaFoldDB" id="A0A804QM52"/>
<dbReference type="InParanoid" id="A0A804QM52"/>
<evidence type="ECO:0000313" key="2">
    <source>
        <dbReference type="EnsemblPlants" id="Zm00001eb347040_P001"/>
    </source>
</evidence>
<keyword evidence="3" id="KW-1185">Reference proteome</keyword>
<dbReference type="EnsemblPlants" id="Zm00001eb347040_T001">
    <property type="protein sequence ID" value="Zm00001eb347040_P001"/>
    <property type="gene ID" value="Zm00001eb347040"/>
</dbReference>
<sequence length="114" mass="12304">MELAASASASVCSAYHHLSVPAAAADAAATDRGGAQETTTTRLDRRRGKRAGGGCAGLRRRCYKVLKQQRTRLYILRRYMPPCWIGRSLRPSGPAILLGWCLVTGLSGAQLVLY</sequence>
<reference evidence="2" key="2">
    <citation type="submission" date="2019-07" db="EMBL/GenBank/DDBJ databases">
        <authorList>
            <person name="Seetharam A."/>
            <person name="Woodhouse M."/>
            <person name="Cannon E."/>
        </authorList>
    </citation>
    <scope>NUCLEOTIDE SEQUENCE [LARGE SCALE GENOMIC DNA]</scope>
    <source>
        <strain evidence="2">cv. B73</strain>
    </source>
</reference>
<name>A0A804QM52_MAIZE</name>
<proteinExistence type="predicted"/>